<dbReference type="InterPro" id="IPR051541">
    <property type="entry name" value="PTS_SugarTrans_NitroReg"/>
</dbReference>
<dbReference type="InterPro" id="IPR002178">
    <property type="entry name" value="PTS_EIIA_type-2_dom"/>
</dbReference>
<dbReference type="SUPFAM" id="SSF55804">
    <property type="entry name" value="Phoshotransferase/anion transport protein"/>
    <property type="match status" value="1"/>
</dbReference>
<feature type="domain" description="PTS EIIA type-2" evidence="2">
    <location>
        <begin position="45"/>
        <end position="189"/>
    </location>
</feature>
<feature type="compositionally biased region" description="Basic residues" evidence="1">
    <location>
        <begin position="58"/>
        <end position="69"/>
    </location>
</feature>
<reference evidence="3 4" key="1">
    <citation type="submission" date="2016-12" db="EMBL/GenBank/DDBJ databases">
        <authorList>
            <person name="Song W.-J."/>
            <person name="Kurnit D.M."/>
        </authorList>
    </citation>
    <scope>NUCLEOTIDE SEQUENCE [LARGE SCALE GENOMIC DNA]</scope>
    <source>
        <strain evidence="3 4">IMCC3135</strain>
    </source>
</reference>
<gene>
    <name evidence="3" type="primary">ptsN</name>
    <name evidence="3" type="ORF">IMCC3135_29375</name>
</gene>
<feature type="region of interest" description="Disordered" evidence="1">
    <location>
        <begin position="40"/>
        <end position="79"/>
    </location>
</feature>
<dbReference type="EMBL" id="CP018632">
    <property type="protein sequence ID" value="ASJ75925.1"/>
    <property type="molecule type" value="Genomic_DNA"/>
</dbReference>
<evidence type="ECO:0000256" key="1">
    <source>
        <dbReference type="SAM" id="MobiDB-lite"/>
    </source>
</evidence>
<protein>
    <submittedName>
        <fullName evidence="3">Nitrogen regulatory protein</fullName>
        <ecNumber evidence="3">2.7.1.-</ecNumber>
    </submittedName>
</protein>
<dbReference type="InterPro" id="IPR016152">
    <property type="entry name" value="PTrfase/Anion_transptr"/>
</dbReference>
<dbReference type="Gene3D" id="3.40.930.10">
    <property type="entry name" value="Mannitol-specific EII, Chain A"/>
    <property type="match status" value="1"/>
</dbReference>
<proteinExistence type="predicted"/>
<dbReference type="EC" id="2.7.1.-" evidence="3"/>
<dbReference type="PANTHER" id="PTHR47738">
    <property type="entry name" value="PTS SYSTEM FRUCTOSE-LIKE EIIA COMPONENT-RELATED"/>
    <property type="match status" value="1"/>
</dbReference>
<dbReference type="PROSITE" id="PS51094">
    <property type="entry name" value="PTS_EIIA_TYPE_2"/>
    <property type="match status" value="1"/>
</dbReference>
<evidence type="ECO:0000313" key="3">
    <source>
        <dbReference type="EMBL" id="ASJ75925.1"/>
    </source>
</evidence>
<accession>A0A2Z2NZR1</accession>
<sequence length="194" mass="21263">MDLSDLLEPERIRCQCEIQSKKRTLQTLAELLGESLRAKSASDAEALADNDTNESKSGTRKVRLSRKQSSKNEGEPETLSDMQILDALISRERLGSTGLGHGVALPHSRLSNIQEPIAALVTLNQGVDYESADGQPVDLVLGLLVPEHCNDEHLKILAQLARRFSDEALRTSLRGFVEPNNLYAHLASLPPTTD</sequence>
<dbReference type="Pfam" id="PF00359">
    <property type="entry name" value="PTS_EIIA_2"/>
    <property type="match status" value="1"/>
</dbReference>
<dbReference type="GO" id="GO:0030295">
    <property type="term" value="F:protein kinase activator activity"/>
    <property type="evidence" value="ECO:0007669"/>
    <property type="project" value="TreeGrafter"/>
</dbReference>
<dbReference type="OrthoDB" id="95460at2"/>
<keyword evidence="4" id="KW-1185">Reference proteome</keyword>
<keyword evidence="3" id="KW-0808">Transferase</keyword>
<dbReference type="GO" id="GO:0016740">
    <property type="term" value="F:transferase activity"/>
    <property type="evidence" value="ECO:0007669"/>
    <property type="project" value="UniProtKB-KW"/>
</dbReference>
<dbReference type="RefSeq" id="WP_088920762.1">
    <property type="nucleotide sequence ID" value="NZ_CP018632.1"/>
</dbReference>
<evidence type="ECO:0000259" key="2">
    <source>
        <dbReference type="PROSITE" id="PS51094"/>
    </source>
</evidence>
<dbReference type="PANTHER" id="PTHR47738:SF1">
    <property type="entry name" value="NITROGEN REGULATORY PROTEIN"/>
    <property type="match status" value="1"/>
</dbReference>
<dbReference type="Proteomes" id="UP000250079">
    <property type="component" value="Chromosome"/>
</dbReference>
<organism evidence="3 4">
    <name type="scientific">Granulosicoccus antarcticus IMCC3135</name>
    <dbReference type="NCBI Taxonomy" id="1192854"/>
    <lineage>
        <taxon>Bacteria</taxon>
        <taxon>Pseudomonadati</taxon>
        <taxon>Pseudomonadota</taxon>
        <taxon>Gammaproteobacteria</taxon>
        <taxon>Chromatiales</taxon>
        <taxon>Granulosicoccaceae</taxon>
        <taxon>Granulosicoccus</taxon>
    </lineage>
</organism>
<dbReference type="AlphaFoldDB" id="A0A2Z2NZR1"/>
<dbReference type="CDD" id="cd00211">
    <property type="entry name" value="PTS_IIA_fru"/>
    <property type="match status" value="1"/>
</dbReference>
<name>A0A2Z2NZR1_9GAMM</name>
<dbReference type="KEGG" id="gai:IMCC3135_29375"/>
<evidence type="ECO:0000313" key="4">
    <source>
        <dbReference type="Proteomes" id="UP000250079"/>
    </source>
</evidence>